<keyword evidence="3" id="KW-1185">Reference proteome</keyword>
<name>A0AAD9ZMK8_9ROSI</name>
<organism evidence="2 3">
    <name type="scientific">Dipteronia sinensis</name>
    <dbReference type="NCBI Taxonomy" id="43782"/>
    <lineage>
        <taxon>Eukaryota</taxon>
        <taxon>Viridiplantae</taxon>
        <taxon>Streptophyta</taxon>
        <taxon>Embryophyta</taxon>
        <taxon>Tracheophyta</taxon>
        <taxon>Spermatophyta</taxon>
        <taxon>Magnoliopsida</taxon>
        <taxon>eudicotyledons</taxon>
        <taxon>Gunneridae</taxon>
        <taxon>Pentapetalae</taxon>
        <taxon>rosids</taxon>
        <taxon>malvids</taxon>
        <taxon>Sapindales</taxon>
        <taxon>Sapindaceae</taxon>
        <taxon>Hippocastanoideae</taxon>
        <taxon>Acereae</taxon>
        <taxon>Dipteronia</taxon>
    </lineage>
</organism>
<evidence type="ECO:0000256" key="1">
    <source>
        <dbReference type="SAM" id="MobiDB-lite"/>
    </source>
</evidence>
<reference evidence="2" key="1">
    <citation type="journal article" date="2023" name="Plant J.">
        <title>Genome sequences and population genomics provide insights into the demographic history, inbreeding, and mutation load of two 'living fossil' tree species of Dipteronia.</title>
        <authorList>
            <person name="Feng Y."/>
            <person name="Comes H.P."/>
            <person name="Chen J."/>
            <person name="Zhu S."/>
            <person name="Lu R."/>
            <person name="Zhang X."/>
            <person name="Li P."/>
            <person name="Qiu J."/>
            <person name="Olsen K.M."/>
            <person name="Qiu Y."/>
        </authorList>
    </citation>
    <scope>NUCLEOTIDE SEQUENCE</scope>
    <source>
        <strain evidence="2">NBL</strain>
    </source>
</reference>
<evidence type="ECO:0000313" key="3">
    <source>
        <dbReference type="Proteomes" id="UP001281410"/>
    </source>
</evidence>
<feature type="compositionally biased region" description="Basic and acidic residues" evidence="1">
    <location>
        <begin position="14"/>
        <end position="24"/>
    </location>
</feature>
<gene>
    <name evidence="2" type="ORF">Dsin_032184</name>
</gene>
<protein>
    <submittedName>
        <fullName evidence="2">Uncharacterized protein</fullName>
    </submittedName>
</protein>
<feature type="compositionally biased region" description="Basic residues" evidence="1">
    <location>
        <begin position="1"/>
        <end position="13"/>
    </location>
</feature>
<dbReference type="Proteomes" id="UP001281410">
    <property type="component" value="Unassembled WGS sequence"/>
</dbReference>
<dbReference type="AlphaFoldDB" id="A0AAD9ZMK8"/>
<comment type="caution">
    <text evidence="2">The sequence shown here is derived from an EMBL/GenBank/DDBJ whole genome shotgun (WGS) entry which is preliminary data.</text>
</comment>
<accession>A0AAD9ZMK8</accession>
<sequence length="54" mass="6500">MTLHNYIRRHAQRDRHFEESKNYQDEEIEEEMDTGEESHETNGPGAQEIEVLRN</sequence>
<feature type="compositionally biased region" description="Acidic residues" evidence="1">
    <location>
        <begin position="25"/>
        <end position="35"/>
    </location>
</feature>
<dbReference type="EMBL" id="JANJYJ010000010">
    <property type="protein sequence ID" value="KAK3184898.1"/>
    <property type="molecule type" value="Genomic_DNA"/>
</dbReference>
<evidence type="ECO:0000313" key="2">
    <source>
        <dbReference type="EMBL" id="KAK3184898.1"/>
    </source>
</evidence>
<proteinExistence type="predicted"/>
<feature type="region of interest" description="Disordered" evidence="1">
    <location>
        <begin position="1"/>
        <end position="54"/>
    </location>
</feature>